<protein>
    <submittedName>
        <fullName evidence="2">Uncharacterized protein</fullName>
    </submittedName>
</protein>
<keyword evidence="1" id="KW-1133">Transmembrane helix</keyword>
<dbReference type="AlphaFoldDB" id="A0A6A6V6P7"/>
<keyword evidence="1" id="KW-0812">Transmembrane</keyword>
<sequence length="88" mass="10396">MCIKVQGMQHSSLYKSQSAFMSVMHKKMKQKRCAAVCSEEQTCKMRKRKTVFLSWFRVVLPTMALLMSRSTPWLKVPRTRGPHQLHRR</sequence>
<dbReference type="EMBL" id="MU006581">
    <property type="protein sequence ID" value="KAF2745723.1"/>
    <property type="molecule type" value="Genomic_DNA"/>
</dbReference>
<keyword evidence="1" id="KW-0472">Membrane</keyword>
<name>A0A6A6V6P7_9PLEO</name>
<proteinExistence type="predicted"/>
<gene>
    <name evidence="2" type="ORF">M011DRAFT_132920</name>
</gene>
<evidence type="ECO:0000313" key="3">
    <source>
        <dbReference type="Proteomes" id="UP000799440"/>
    </source>
</evidence>
<organism evidence="2 3">
    <name type="scientific">Sporormia fimetaria CBS 119925</name>
    <dbReference type="NCBI Taxonomy" id="1340428"/>
    <lineage>
        <taxon>Eukaryota</taxon>
        <taxon>Fungi</taxon>
        <taxon>Dikarya</taxon>
        <taxon>Ascomycota</taxon>
        <taxon>Pezizomycotina</taxon>
        <taxon>Dothideomycetes</taxon>
        <taxon>Pleosporomycetidae</taxon>
        <taxon>Pleosporales</taxon>
        <taxon>Sporormiaceae</taxon>
        <taxon>Sporormia</taxon>
    </lineage>
</organism>
<evidence type="ECO:0000256" key="1">
    <source>
        <dbReference type="SAM" id="Phobius"/>
    </source>
</evidence>
<feature type="transmembrane region" description="Helical" evidence="1">
    <location>
        <begin position="50"/>
        <end position="68"/>
    </location>
</feature>
<evidence type="ECO:0000313" key="2">
    <source>
        <dbReference type="EMBL" id="KAF2745723.1"/>
    </source>
</evidence>
<accession>A0A6A6V6P7</accession>
<dbReference type="Proteomes" id="UP000799440">
    <property type="component" value="Unassembled WGS sequence"/>
</dbReference>
<keyword evidence="3" id="KW-1185">Reference proteome</keyword>
<reference evidence="2" key="1">
    <citation type="journal article" date="2020" name="Stud. Mycol.">
        <title>101 Dothideomycetes genomes: a test case for predicting lifestyles and emergence of pathogens.</title>
        <authorList>
            <person name="Haridas S."/>
            <person name="Albert R."/>
            <person name="Binder M."/>
            <person name="Bloem J."/>
            <person name="Labutti K."/>
            <person name="Salamov A."/>
            <person name="Andreopoulos B."/>
            <person name="Baker S."/>
            <person name="Barry K."/>
            <person name="Bills G."/>
            <person name="Bluhm B."/>
            <person name="Cannon C."/>
            <person name="Castanera R."/>
            <person name="Culley D."/>
            <person name="Daum C."/>
            <person name="Ezra D."/>
            <person name="Gonzalez J."/>
            <person name="Henrissat B."/>
            <person name="Kuo A."/>
            <person name="Liang C."/>
            <person name="Lipzen A."/>
            <person name="Lutzoni F."/>
            <person name="Magnuson J."/>
            <person name="Mondo S."/>
            <person name="Nolan M."/>
            <person name="Ohm R."/>
            <person name="Pangilinan J."/>
            <person name="Park H.-J."/>
            <person name="Ramirez L."/>
            <person name="Alfaro M."/>
            <person name="Sun H."/>
            <person name="Tritt A."/>
            <person name="Yoshinaga Y."/>
            <person name="Zwiers L.-H."/>
            <person name="Turgeon B."/>
            <person name="Goodwin S."/>
            <person name="Spatafora J."/>
            <person name="Crous P."/>
            <person name="Grigoriev I."/>
        </authorList>
    </citation>
    <scope>NUCLEOTIDE SEQUENCE</scope>
    <source>
        <strain evidence="2">CBS 119925</strain>
    </source>
</reference>